<dbReference type="FunFam" id="3.40.50.720:FF:000307">
    <property type="entry name" value="2-dehydropantoate 2-reductase"/>
    <property type="match status" value="1"/>
</dbReference>
<evidence type="ECO:0000256" key="10">
    <source>
        <dbReference type="ARBA" id="ARBA00048793"/>
    </source>
</evidence>
<dbReference type="GO" id="GO:0050661">
    <property type="term" value="F:NADP binding"/>
    <property type="evidence" value="ECO:0007669"/>
    <property type="project" value="TreeGrafter"/>
</dbReference>
<dbReference type="InterPro" id="IPR013332">
    <property type="entry name" value="KPR_N"/>
</dbReference>
<comment type="similarity">
    <text evidence="3 11">Belongs to the ketopantoate reductase family.</text>
</comment>
<protein>
    <recommendedName>
        <fullName evidence="5 11">2-dehydropantoate 2-reductase</fullName>
        <ecNumber evidence="4 11">1.1.1.169</ecNumber>
    </recommendedName>
    <alternativeName>
        <fullName evidence="9 11">Ketopantoate reductase</fullName>
    </alternativeName>
</protein>
<dbReference type="Gene3D" id="3.40.50.720">
    <property type="entry name" value="NAD(P)-binding Rossmann-like Domain"/>
    <property type="match status" value="1"/>
</dbReference>
<sequence>MKIVVLGAGAMGSLFGGLLAEAGQEVWLVDVWQEHVEAINSRGLIIVTPTEERTIKVRAVTNPRAAGEADLVLLFVKSYSTEEALQHGLAVIGQHTVVLTLQNGVGNAEKIERIVGRDKVLVGSTSFGANVMGPGKICHAGSGETYLGELDGSITERLRVIASIFDKADLKPVVTDNVVGVLWTKLLANVGINALTALLKVRNGQLLDITPAQVLMEKAVAEALRIVEAKGIKLVVEDPMEYVKKVAYATGNNISSMRQDVERLRRTEIDVINGAIVKEGETLGIPTPYNETLLLLIKALEATYTH</sequence>
<evidence type="ECO:0000256" key="11">
    <source>
        <dbReference type="RuleBase" id="RU362068"/>
    </source>
</evidence>
<dbReference type="InterPro" id="IPR036291">
    <property type="entry name" value="NAD(P)-bd_dom_sf"/>
</dbReference>
<dbReference type="GO" id="GO:0015940">
    <property type="term" value="P:pantothenate biosynthetic process"/>
    <property type="evidence" value="ECO:0007669"/>
    <property type="project" value="UniProtKB-UniPathway"/>
</dbReference>
<dbReference type="InterPro" id="IPR008927">
    <property type="entry name" value="6-PGluconate_DH-like_C_sf"/>
</dbReference>
<dbReference type="STRING" id="698762.SAMN00808754_2351"/>
<dbReference type="InterPro" id="IPR013328">
    <property type="entry name" value="6PGD_dom2"/>
</dbReference>
<dbReference type="EMBL" id="LT838272">
    <property type="protein sequence ID" value="SMB98460.1"/>
    <property type="molecule type" value="Genomic_DNA"/>
</dbReference>
<comment type="catalytic activity">
    <reaction evidence="10 11">
        <text>(R)-pantoate + NADP(+) = 2-dehydropantoate + NADPH + H(+)</text>
        <dbReference type="Rhea" id="RHEA:16233"/>
        <dbReference type="ChEBI" id="CHEBI:11561"/>
        <dbReference type="ChEBI" id="CHEBI:15378"/>
        <dbReference type="ChEBI" id="CHEBI:15980"/>
        <dbReference type="ChEBI" id="CHEBI:57783"/>
        <dbReference type="ChEBI" id="CHEBI:58349"/>
        <dbReference type="EC" id="1.1.1.169"/>
    </reaction>
</comment>
<keyword evidence="8 11" id="KW-0560">Oxidoreductase</keyword>
<evidence type="ECO:0000313" key="14">
    <source>
        <dbReference type="EMBL" id="SMB98460.1"/>
    </source>
</evidence>
<evidence type="ECO:0000256" key="4">
    <source>
        <dbReference type="ARBA" id="ARBA00013014"/>
    </source>
</evidence>
<dbReference type="UniPathway" id="UPA00028">
    <property type="reaction ID" value="UER00004"/>
</dbReference>
<evidence type="ECO:0000256" key="5">
    <source>
        <dbReference type="ARBA" id="ARBA00019465"/>
    </source>
</evidence>
<organism evidence="14 15">
    <name type="scientific">Thermanaeromonas toyohensis ToBE</name>
    <dbReference type="NCBI Taxonomy" id="698762"/>
    <lineage>
        <taxon>Bacteria</taxon>
        <taxon>Bacillati</taxon>
        <taxon>Bacillota</taxon>
        <taxon>Clostridia</taxon>
        <taxon>Neomoorellales</taxon>
        <taxon>Neomoorellaceae</taxon>
        <taxon>Thermanaeromonas</taxon>
    </lineage>
</organism>
<dbReference type="PANTHER" id="PTHR43765:SF2">
    <property type="entry name" value="2-DEHYDROPANTOATE 2-REDUCTASE"/>
    <property type="match status" value="1"/>
</dbReference>
<dbReference type="NCBIfam" id="TIGR00745">
    <property type="entry name" value="apbA_panE"/>
    <property type="match status" value="1"/>
</dbReference>
<keyword evidence="15" id="KW-1185">Reference proteome</keyword>
<comment type="function">
    <text evidence="1 11">Catalyzes the NADPH-dependent reduction of ketopantoate into pantoic acid.</text>
</comment>
<name>A0A1W1VYX9_9FIRM</name>
<dbReference type="OrthoDB" id="9793586at2"/>
<feature type="domain" description="Ketopantoate reductase N-terminal" evidence="12">
    <location>
        <begin position="3"/>
        <end position="151"/>
    </location>
</feature>
<evidence type="ECO:0000256" key="1">
    <source>
        <dbReference type="ARBA" id="ARBA00002919"/>
    </source>
</evidence>
<gene>
    <name evidence="14" type="ORF">SAMN00808754_2351</name>
</gene>
<dbReference type="InterPro" id="IPR003710">
    <property type="entry name" value="ApbA"/>
</dbReference>
<dbReference type="AlphaFoldDB" id="A0A1W1VYX9"/>
<evidence type="ECO:0000256" key="7">
    <source>
        <dbReference type="ARBA" id="ARBA00022857"/>
    </source>
</evidence>
<dbReference type="EC" id="1.1.1.169" evidence="4 11"/>
<dbReference type="SUPFAM" id="SSF51735">
    <property type="entry name" value="NAD(P)-binding Rossmann-fold domains"/>
    <property type="match status" value="1"/>
</dbReference>
<dbReference type="Pfam" id="PF08546">
    <property type="entry name" value="ApbA_C"/>
    <property type="match status" value="1"/>
</dbReference>
<accession>A0A1W1VYX9</accession>
<dbReference type="Pfam" id="PF02558">
    <property type="entry name" value="ApbA"/>
    <property type="match status" value="1"/>
</dbReference>
<keyword evidence="7 11" id="KW-0521">NADP</keyword>
<keyword evidence="6 11" id="KW-0566">Pantothenate biosynthesis</keyword>
<dbReference type="InterPro" id="IPR050838">
    <property type="entry name" value="Ketopantoate_reductase"/>
</dbReference>
<evidence type="ECO:0000259" key="12">
    <source>
        <dbReference type="Pfam" id="PF02558"/>
    </source>
</evidence>
<evidence type="ECO:0000259" key="13">
    <source>
        <dbReference type="Pfam" id="PF08546"/>
    </source>
</evidence>
<dbReference type="PANTHER" id="PTHR43765">
    <property type="entry name" value="2-DEHYDROPANTOATE 2-REDUCTASE-RELATED"/>
    <property type="match status" value="1"/>
</dbReference>
<dbReference type="SUPFAM" id="SSF48179">
    <property type="entry name" value="6-phosphogluconate dehydrogenase C-terminal domain-like"/>
    <property type="match status" value="1"/>
</dbReference>
<feature type="domain" description="Ketopantoate reductase C-terminal" evidence="13">
    <location>
        <begin position="178"/>
        <end position="301"/>
    </location>
</feature>
<evidence type="ECO:0000256" key="8">
    <source>
        <dbReference type="ARBA" id="ARBA00023002"/>
    </source>
</evidence>
<dbReference type="RefSeq" id="WP_084665893.1">
    <property type="nucleotide sequence ID" value="NZ_LT838272.1"/>
</dbReference>
<reference evidence="14 15" key="1">
    <citation type="submission" date="2017-04" db="EMBL/GenBank/DDBJ databases">
        <authorList>
            <person name="Afonso C.L."/>
            <person name="Miller P.J."/>
            <person name="Scott M.A."/>
            <person name="Spackman E."/>
            <person name="Goraichik I."/>
            <person name="Dimitrov K.M."/>
            <person name="Suarez D.L."/>
            <person name="Swayne D.E."/>
        </authorList>
    </citation>
    <scope>NUCLEOTIDE SEQUENCE [LARGE SCALE GENOMIC DNA]</scope>
    <source>
        <strain evidence="14 15">ToBE</strain>
    </source>
</reference>
<comment type="pathway">
    <text evidence="2 11">Cofactor biosynthesis; (R)-pantothenate biosynthesis; (R)-pantoate from 3-methyl-2-oxobutanoate: step 2/2.</text>
</comment>
<proteinExistence type="inferred from homology"/>
<dbReference type="Gene3D" id="1.10.1040.10">
    <property type="entry name" value="N-(1-d-carboxylethyl)-l-norvaline Dehydrogenase, domain 2"/>
    <property type="match status" value="1"/>
</dbReference>
<evidence type="ECO:0000256" key="3">
    <source>
        <dbReference type="ARBA" id="ARBA00007870"/>
    </source>
</evidence>
<evidence type="ECO:0000256" key="9">
    <source>
        <dbReference type="ARBA" id="ARBA00032024"/>
    </source>
</evidence>
<dbReference type="GO" id="GO:0008677">
    <property type="term" value="F:2-dehydropantoate 2-reductase activity"/>
    <property type="evidence" value="ECO:0007669"/>
    <property type="project" value="UniProtKB-EC"/>
</dbReference>
<evidence type="ECO:0000256" key="2">
    <source>
        <dbReference type="ARBA" id="ARBA00004994"/>
    </source>
</evidence>
<dbReference type="InterPro" id="IPR013752">
    <property type="entry name" value="KPA_reductase"/>
</dbReference>
<dbReference type="Proteomes" id="UP000192569">
    <property type="component" value="Chromosome I"/>
</dbReference>
<evidence type="ECO:0000313" key="15">
    <source>
        <dbReference type="Proteomes" id="UP000192569"/>
    </source>
</evidence>
<evidence type="ECO:0000256" key="6">
    <source>
        <dbReference type="ARBA" id="ARBA00022655"/>
    </source>
</evidence>
<dbReference type="GO" id="GO:0005737">
    <property type="term" value="C:cytoplasm"/>
    <property type="evidence" value="ECO:0007669"/>
    <property type="project" value="TreeGrafter"/>
</dbReference>